<dbReference type="Pfam" id="PF14111">
    <property type="entry name" value="DUF4283"/>
    <property type="match status" value="1"/>
</dbReference>
<dbReference type="InterPro" id="IPR040256">
    <property type="entry name" value="At4g02000-like"/>
</dbReference>
<dbReference type="GO" id="GO:0003676">
    <property type="term" value="F:nucleic acid binding"/>
    <property type="evidence" value="ECO:0007669"/>
    <property type="project" value="InterPro"/>
</dbReference>
<feature type="region of interest" description="Disordered" evidence="2">
    <location>
        <begin position="328"/>
        <end position="368"/>
    </location>
</feature>
<dbReference type="AlphaFoldDB" id="A0AA88X2F4"/>
<evidence type="ECO:0000256" key="1">
    <source>
        <dbReference type="PROSITE-ProRule" id="PRU00047"/>
    </source>
</evidence>
<comment type="caution">
    <text evidence="4">The sequence shown here is derived from an EMBL/GenBank/DDBJ whole genome shotgun (WGS) entry which is preliminary data.</text>
</comment>
<dbReference type="InterPro" id="IPR001878">
    <property type="entry name" value="Znf_CCHC"/>
</dbReference>
<accession>A0AA88X2F4</accession>
<dbReference type="Pfam" id="PF14392">
    <property type="entry name" value="zf-CCHC_4"/>
    <property type="match status" value="1"/>
</dbReference>
<dbReference type="Proteomes" id="UP001188597">
    <property type="component" value="Unassembled WGS sequence"/>
</dbReference>
<dbReference type="PROSITE" id="PS50158">
    <property type="entry name" value="ZF_CCHC"/>
    <property type="match status" value="1"/>
</dbReference>
<feature type="compositionally biased region" description="Polar residues" evidence="2">
    <location>
        <begin position="335"/>
        <end position="349"/>
    </location>
</feature>
<dbReference type="InterPro" id="IPR025558">
    <property type="entry name" value="DUF4283"/>
</dbReference>
<keyword evidence="1" id="KW-0863">Zinc-finger</keyword>
<evidence type="ECO:0000259" key="3">
    <source>
        <dbReference type="PROSITE" id="PS50158"/>
    </source>
</evidence>
<dbReference type="PANTHER" id="PTHR31286">
    <property type="entry name" value="GLYCINE-RICH CELL WALL STRUCTURAL PROTEIN 1.8-LIKE"/>
    <property type="match status" value="1"/>
</dbReference>
<name>A0AA88X2F4_9ASTE</name>
<gene>
    <name evidence="4" type="ORF">RJ639_035183</name>
</gene>
<feature type="compositionally biased region" description="Polar residues" evidence="2">
    <location>
        <begin position="270"/>
        <end position="282"/>
    </location>
</feature>
<evidence type="ECO:0000313" key="5">
    <source>
        <dbReference type="Proteomes" id="UP001188597"/>
    </source>
</evidence>
<organism evidence="4 5">
    <name type="scientific">Escallonia herrerae</name>
    <dbReference type="NCBI Taxonomy" id="1293975"/>
    <lineage>
        <taxon>Eukaryota</taxon>
        <taxon>Viridiplantae</taxon>
        <taxon>Streptophyta</taxon>
        <taxon>Embryophyta</taxon>
        <taxon>Tracheophyta</taxon>
        <taxon>Spermatophyta</taxon>
        <taxon>Magnoliopsida</taxon>
        <taxon>eudicotyledons</taxon>
        <taxon>Gunneridae</taxon>
        <taxon>Pentapetalae</taxon>
        <taxon>asterids</taxon>
        <taxon>campanulids</taxon>
        <taxon>Escalloniales</taxon>
        <taxon>Escalloniaceae</taxon>
        <taxon>Escallonia</taxon>
    </lineage>
</organism>
<feature type="region of interest" description="Disordered" evidence="2">
    <location>
        <begin position="251"/>
        <end position="311"/>
    </location>
</feature>
<keyword evidence="1" id="KW-0479">Metal-binding</keyword>
<feature type="domain" description="CCHC-type" evidence="3">
    <location>
        <begin position="212"/>
        <end position="227"/>
    </location>
</feature>
<evidence type="ECO:0000313" key="4">
    <source>
        <dbReference type="EMBL" id="KAK3031160.1"/>
    </source>
</evidence>
<sequence length="637" mass="73198">MALIHQQPDLDTIISKTTQLKCEETIDLEEDDCNAVREYTLTLLAKVISSKKSNLKAVQTILSKVWNPTKGMKITSLEDNIVCITFNHEWDRTRILAARPWSIMSSHLVVRDWPPNLSINEIEFNYSPFWVRICGLPPNQMTKRNAEKIAEKISKLKEIDFTSDGKISWFKYLRIRVELDVGKPFQTGFNRNKNDQSKAWIQLQYERLADFCFNCGRLGHVNCLCPSPPLEKSKNFSSLFGPWLRAEYSESTPPEAEWNPTLPIKEPKSVQKSSGKETNAIISTSSLSSSRNSLTNPHSISTEIGRKPTDAIPHLLSDDTILKISDVSDQPHFSPKTNPPTKQTYSNTLKPPKSDIKSVNTQPDTPCQPPPFFPNYKSLPPLNSNQEDTDTNQTIYSDVSVTHLPRKSSDHHPIVIKTHKSIPTGLKPFRFEAAWTRDPTSHHVVKSSWRHPDRGSPGEILSQKIARTCQNLRKWNFTHFGHIQSKIKMLTEKLDAIQQMEPSIRNMELEKNIKLEIDEQCKREEYLWYQKSRIKWRCEGDLNTKIFHLSTLIRRRRNSIDFIKDKEGRWILKRDEIGECLNDHFQQIFLSSNPSIPPDFDGLIAPVITSAESNALCEIPYTEEILKTLKFFNPLKA</sequence>
<protein>
    <recommendedName>
        <fullName evidence="3">CCHC-type domain-containing protein</fullName>
    </recommendedName>
</protein>
<feature type="compositionally biased region" description="Low complexity" evidence="2">
    <location>
        <begin position="283"/>
        <end position="296"/>
    </location>
</feature>
<evidence type="ECO:0000256" key="2">
    <source>
        <dbReference type="SAM" id="MobiDB-lite"/>
    </source>
</evidence>
<dbReference type="InterPro" id="IPR025836">
    <property type="entry name" value="Zn_knuckle_CX2CX4HX4C"/>
</dbReference>
<dbReference type="EMBL" id="JAVXUP010000316">
    <property type="protein sequence ID" value="KAK3031160.1"/>
    <property type="molecule type" value="Genomic_DNA"/>
</dbReference>
<proteinExistence type="predicted"/>
<keyword evidence="5" id="KW-1185">Reference proteome</keyword>
<keyword evidence="1" id="KW-0862">Zinc</keyword>
<dbReference type="GO" id="GO:0008270">
    <property type="term" value="F:zinc ion binding"/>
    <property type="evidence" value="ECO:0007669"/>
    <property type="project" value="UniProtKB-KW"/>
</dbReference>
<dbReference type="PANTHER" id="PTHR31286:SF178">
    <property type="entry name" value="DUF4283 DOMAIN-CONTAINING PROTEIN"/>
    <property type="match status" value="1"/>
</dbReference>
<reference evidence="4" key="1">
    <citation type="submission" date="2022-12" db="EMBL/GenBank/DDBJ databases">
        <title>Draft genome assemblies for two species of Escallonia (Escalloniales).</title>
        <authorList>
            <person name="Chanderbali A."/>
            <person name="Dervinis C."/>
            <person name="Anghel I."/>
            <person name="Soltis D."/>
            <person name="Soltis P."/>
            <person name="Zapata F."/>
        </authorList>
    </citation>
    <scope>NUCLEOTIDE SEQUENCE</scope>
    <source>
        <strain evidence="4">UCBG64.0493</strain>
        <tissue evidence="4">Leaf</tissue>
    </source>
</reference>